<dbReference type="AlphaFoldDB" id="A0A2T4U384"/>
<gene>
    <name evidence="2" type="ORF">C6Y45_14390</name>
</gene>
<sequence>MKRLSAIILVVFILPLAVIFASHYQQEVFPGGYSYEKDDDVLEVYRGLNEAPDTFHIAPENSSMKLEPLLLIHEIQSQQNLLFQIALVFQILALLIIKRKSIYPKSWSDVDGVILFRIGASVLILILLLLLYIYTQSAESINAFLEQLKTYGAEE</sequence>
<keyword evidence="1" id="KW-1133">Transmembrane helix</keyword>
<keyword evidence="1" id="KW-0812">Transmembrane</keyword>
<accession>A0A2T4U384</accession>
<keyword evidence="3" id="KW-1185">Reference proteome</keyword>
<dbReference type="Proteomes" id="UP000240509">
    <property type="component" value="Unassembled WGS sequence"/>
</dbReference>
<feature type="transmembrane region" description="Helical" evidence="1">
    <location>
        <begin position="81"/>
        <end position="98"/>
    </location>
</feature>
<dbReference type="EMBL" id="PZJJ01000031">
    <property type="protein sequence ID" value="PTL37860.1"/>
    <property type="molecule type" value="Genomic_DNA"/>
</dbReference>
<keyword evidence="1" id="KW-0472">Membrane</keyword>
<proteinExistence type="predicted"/>
<evidence type="ECO:0000313" key="3">
    <source>
        <dbReference type="Proteomes" id="UP000240509"/>
    </source>
</evidence>
<feature type="transmembrane region" description="Helical" evidence="1">
    <location>
        <begin position="110"/>
        <end position="134"/>
    </location>
</feature>
<protein>
    <submittedName>
        <fullName evidence="2">Uncharacterized protein</fullName>
    </submittedName>
</protein>
<evidence type="ECO:0000256" key="1">
    <source>
        <dbReference type="SAM" id="Phobius"/>
    </source>
</evidence>
<comment type="caution">
    <text evidence="2">The sequence shown here is derived from an EMBL/GenBank/DDBJ whole genome shotgun (WGS) entry which is preliminary data.</text>
</comment>
<name>A0A2T4U384_9BACI</name>
<organism evidence="2 3">
    <name type="scientific">Alkalicoccus saliphilus</name>
    <dbReference type="NCBI Taxonomy" id="200989"/>
    <lineage>
        <taxon>Bacteria</taxon>
        <taxon>Bacillati</taxon>
        <taxon>Bacillota</taxon>
        <taxon>Bacilli</taxon>
        <taxon>Bacillales</taxon>
        <taxon>Bacillaceae</taxon>
        <taxon>Alkalicoccus</taxon>
    </lineage>
</organism>
<evidence type="ECO:0000313" key="2">
    <source>
        <dbReference type="EMBL" id="PTL37860.1"/>
    </source>
</evidence>
<dbReference type="RefSeq" id="WP_107585930.1">
    <property type="nucleotide sequence ID" value="NZ_PZJJ01000031.1"/>
</dbReference>
<dbReference type="OrthoDB" id="9846878at2"/>
<reference evidence="2 3" key="1">
    <citation type="submission" date="2018-03" db="EMBL/GenBank/DDBJ databases">
        <title>Alkalicoccus saliphilus sp. nov., isolated from a mineral pool.</title>
        <authorList>
            <person name="Zhao B."/>
        </authorList>
    </citation>
    <scope>NUCLEOTIDE SEQUENCE [LARGE SCALE GENOMIC DNA]</scope>
    <source>
        <strain evidence="2 3">6AG</strain>
    </source>
</reference>